<proteinExistence type="predicted"/>
<evidence type="ECO:0000256" key="7">
    <source>
        <dbReference type="ARBA" id="ARBA00023242"/>
    </source>
</evidence>
<keyword evidence="4" id="KW-0378">Hydrolase</keyword>
<keyword evidence="7" id="KW-0539">Nucleus</keyword>
<evidence type="ECO:0000313" key="11">
    <source>
        <dbReference type="EMBL" id="RKP25448.1"/>
    </source>
</evidence>
<dbReference type="InterPro" id="IPR012337">
    <property type="entry name" value="RNaseH-like_sf"/>
</dbReference>
<dbReference type="PANTHER" id="PTHR13620">
    <property type="entry name" value="3-5 EXONUCLEASE"/>
    <property type="match status" value="1"/>
</dbReference>
<feature type="non-terminal residue" evidence="11">
    <location>
        <position position="1"/>
    </location>
</feature>
<evidence type="ECO:0000256" key="2">
    <source>
        <dbReference type="ARBA" id="ARBA00022722"/>
    </source>
</evidence>
<dbReference type="GO" id="GO:0008408">
    <property type="term" value="F:3'-5' exonuclease activity"/>
    <property type="evidence" value="ECO:0007669"/>
    <property type="project" value="InterPro"/>
</dbReference>
<evidence type="ECO:0000256" key="5">
    <source>
        <dbReference type="ARBA" id="ARBA00022839"/>
    </source>
</evidence>
<dbReference type="GO" id="GO:0006139">
    <property type="term" value="P:nucleobase-containing compound metabolic process"/>
    <property type="evidence" value="ECO:0007669"/>
    <property type="project" value="InterPro"/>
</dbReference>
<dbReference type="PANTHER" id="PTHR13620:SF109">
    <property type="entry name" value="3'-5' EXONUCLEASE"/>
    <property type="match status" value="1"/>
</dbReference>
<dbReference type="Proteomes" id="UP000278143">
    <property type="component" value="Unassembled WGS sequence"/>
</dbReference>
<dbReference type="CDD" id="cd06141">
    <property type="entry name" value="WRN_exo"/>
    <property type="match status" value="1"/>
</dbReference>
<organism evidence="11 12">
    <name type="scientific">Syncephalis pseudoplumigaleata</name>
    <dbReference type="NCBI Taxonomy" id="1712513"/>
    <lineage>
        <taxon>Eukaryota</taxon>
        <taxon>Fungi</taxon>
        <taxon>Fungi incertae sedis</taxon>
        <taxon>Zoopagomycota</taxon>
        <taxon>Zoopagomycotina</taxon>
        <taxon>Zoopagomycetes</taxon>
        <taxon>Zoopagales</taxon>
        <taxon>Piptocephalidaceae</taxon>
        <taxon>Syncephalis</taxon>
    </lineage>
</organism>
<reference evidence="12" key="1">
    <citation type="journal article" date="2018" name="Nat. Microbiol.">
        <title>Leveraging single-cell genomics to expand the fungal tree of life.</title>
        <authorList>
            <person name="Ahrendt S.R."/>
            <person name="Quandt C.A."/>
            <person name="Ciobanu D."/>
            <person name="Clum A."/>
            <person name="Salamov A."/>
            <person name="Andreopoulos B."/>
            <person name="Cheng J.F."/>
            <person name="Woyke T."/>
            <person name="Pelin A."/>
            <person name="Henrissat B."/>
            <person name="Reynolds N.K."/>
            <person name="Benny G.L."/>
            <person name="Smith M.E."/>
            <person name="James T.Y."/>
            <person name="Grigoriev I.V."/>
        </authorList>
    </citation>
    <scope>NUCLEOTIDE SEQUENCE [LARGE SCALE GENOMIC DNA]</scope>
    <source>
        <strain evidence="12">Benny S71-1</strain>
    </source>
</reference>
<dbReference type="EMBL" id="KZ989745">
    <property type="protein sequence ID" value="RKP25448.1"/>
    <property type="molecule type" value="Genomic_DNA"/>
</dbReference>
<accession>A0A4P9YZM2</accession>
<protein>
    <recommendedName>
        <fullName evidence="8">3'-5' exonuclease</fullName>
    </recommendedName>
    <alternativeName>
        <fullName evidence="9">Werner Syndrome-like exonuclease</fullName>
    </alternativeName>
</protein>
<name>A0A4P9YZM2_9FUNG</name>
<dbReference type="InterPro" id="IPR036397">
    <property type="entry name" value="RNaseH_sf"/>
</dbReference>
<evidence type="ECO:0000256" key="1">
    <source>
        <dbReference type="ARBA" id="ARBA00004123"/>
    </source>
</evidence>
<evidence type="ECO:0000259" key="10">
    <source>
        <dbReference type="Pfam" id="PF01612"/>
    </source>
</evidence>
<evidence type="ECO:0000256" key="9">
    <source>
        <dbReference type="ARBA" id="ARBA00042761"/>
    </source>
</evidence>
<keyword evidence="2" id="KW-0540">Nuclease</keyword>
<dbReference type="InterPro" id="IPR002562">
    <property type="entry name" value="3'-5'_exonuclease_dom"/>
</dbReference>
<dbReference type="SUPFAM" id="SSF53098">
    <property type="entry name" value="Ribonuclease H-like"/>
    <property type="match status" value="1"/>
</dbReference>
<dbReference type="GO" id="GO:0046872">
    <property type="term" value="F:metal ion binding"/>
    <property type="evidence" value="ECO:0007669"/>
    <property type="project" value="UniProtKB-KW"/>
</dbReference>
<dbReference type="GO" id="GO:0005634">
    <property type="term" value="C:nucleus"/>
    <property type="evidence" value="ECO:0007669"/>
    <property type="project" value="UniProtKB-SubCell"/>
</dbReference>
<gene>
    <name evidence="11" type="ORF">SYNPS1DRAFT_4406</name>
</gene>
<keyword evidence="5" id="KW-0269">Exonuclease</keyword>
<dbReference type="AlphaFoldDB" id="A0A4P9YZM2"/>
<evidence type="ECO:0000256" key="4">
    <source>
        <dbReference type="ARBA" id="ARBA00022801"/>
    </source>
</evidence>
<keyword evidence="12" id="KW-1185">Reference proteome</keyword>
<keyword evidence="3" id="KW-0479">Metal-binding</keyword>
<dbReference type="OrthoDB" id="1920326at2759"/>
<sequence>VFPDSLRAFLEDPRMLKTGVNVSGDAGRLNREFSLKTAGLVELGTNARYVLPELESIARPTLARLTSHLLNRSLDKGPVRTSNWERMQLSPEQKEYAATDAYVSYKLYRMLEAR</sequence>
<comment type="subcellular location">
    <subcellularLocation>
        <location evidence="1">Nucleus</location>
    </subcellularLocation>
</comment>
<dbReference type="Gene3D" id="3.30.420.10">
    <property type="entry name" value="Ribonuclease H-like superfamily/Ribonuclease H"/>
    <property type="match status" value="1"/>
</dbReference>
<dbReference type="Pfam" id="PF01612">
    <property type="entry name" value="DNA_pol_A_exo1"/>
    <property type="match status" value="1"/>
</dbReference>
<evidence type="ECO:0000256" key="3">
    <source>
        <dbReference type="ARBA" id="ARBA00022723"/>
    </source>
</evidence>
<evidence type="ECO:0000256" key="6">
    <source>
        <dbReference type="ARBA" id="ARBA00022842"/>
    </source>
</evidence>
<feature type="non-terminal residue" evidence="11">
    <location>
        <position position="114"/>
    </location>
</feature>
<evidence type="ECO:0000256" key="8">
    <source>
        <dbReference type="ARBA" id="ARBA00040531"/>
    </source>
</evidence>
<evidence type="ECO:0000313" key="12">
    <source>
        <dbReference type="Proteomes" id="UP000278143"/>
    </source>
</evidence>
<dbReference type="InterPro" id="IPR051132">
    <property type="entry name" value="3-5_Exonuclease_domain"/>
</dbReference>
<feature type="domain" description="3'-5' exonuclease" evidence="10">
    <location>
        <begin position="6"/>
        <end position="112"/>
    </location>
</feature>
<keyword evidence="6" id="KW-0460">Magnesium</keyword>
<dbReference type="GO" id="GO:0003676">
    <property type="term" value="F:nucleic acid binding"/>
    <property type="evidence" value="ECO:0007669"/>
    <property type="project" value="InterPro"/>
</dbReference>